<dbReference type="RefSeq" id="WP_343938617.1">
    <property type="nucleotide sequence ID" value="NZ_BAAAHP010000014.1"/>
</dbReference>
<dbReference type="Gene3D" id="3.50.30.10">
    <property type="entry name" value="Phosphohistidine domain"/>
    <property type="match status" value="1"/>
</dbReference>
<accession>A0ABN1P445</accession>
<dbReference type="PANTHER" id="PTHR43615:SF1">
    <property type="entry name" value="PPDK_N DOMAIN-CONTAINING PROTEIN"/>
    <property type="match status" value="1"/>
</dbReference>
<dbReference type="Proteomes" id="UP001499967">
    <property type="component" value="Unassembled WGS sequence"/>
</dbReference>
<dbReference type="Gene3D" id="3.30.1490.20">
    <property type="entry name" value="ATP-grasp fold, A domain"/>
    <property type="match status" value="1"/>
</dbReference>
<gene>
    <name evidence="3" type="ORF">GCM10009559_06160</name>
</gene>
<protein>
    <recommendedName>
        <fullName evidence="5">Pyruvate,water dikinase</fullName>
    </recommendedName>
</protein>
<comment type="caution">
    <text evidence="3">The sequence shown here is derived from an EMBL/GenBank/DDBJ whole genome shotgun (WGS) entry which is preliminary data.</text>
</comment>
<dbReference type="Pfam" id="PF01326">
    <property type="entry name" value="PPDK_N"/>
    <property type="match status" value="1"/>
</dbReference>
<dbReference type="InterPro" id="IPR013815">
    <property type="entry name" value="ATP_grasp_subdomain_1"/>
</dbReference>
<feature type="domain" description="Pyruvate phosphate dikinase AMP/ATP-binding" evidence="2">
    <location>
        <begin position="21"/>
        <end position="239"/>
    </location>
</feature>
<dbReference type="InterPro" id="IPR002192">
    <property type="entry name" value="PPDK_AMP/ATP-bd"/>
</dbReference>
<evidence type="ECO:0008006" key="5">
    <source>
        <dbReference type="Google" id="ProtNLM"/>
    </source>
</evidence>
<dbReference type="Gene3D" id="3.30.470.20">
    <property type="entry name" value="ATP-grasp fold, B domain"/>
    <property type="match status" value="2"/>
</dbReference>
<keyword evidence="4" id="KW-1185">Reference proteome</keyword>
<dbReference type="SUPFAM" id="SSF52009">
    <property type="entry name" value="Phosphohistidine domain"/>
    <property type="match status" value="1"/>
</dbReference>
<dbReference type="EMBL" id="BAAAHP010000014">
    <property type="protein sequence ID" value="GAA0922540.1"/>
    <property type="molecule type" value="Genomic_DNA"/>
</dbReference>
<dbReference type="SUPFAM" id="SSF56059">
    <property type="entry name" value="Glutathione synthetase ATP-binding domain-like"/>
    <property type="match status" value="1"/>
</dbReference>
<evidence type="ECO:0000313" key="4">
    <source>
        <dbReference type="Proteomes" id="UP001499967"/>
    </source>
</evidence>
<reference evidence="3 4" key="1">
    <citation type="journal article" date="2019" name="Int. J. Syst. Evol. Microbiol.">
        <title>The Global Catalogue of Microorganisms (GCM) 10K type strain sequencing project: providing services to taxonomists for standard genome sequencing and annotation.</title>
        <authorList>
            <consortium name="The Broad Institute Genomics Platform"/>
            <consortium name="The Broad Institute Genome Sequencing Center for Infectious Disease"/>
            <person name="Wu L."/>
            <person name="Ma J."/>
        </authorList>
    </citation>
    <scope>NUCLEOTIDE SEQUENCE [LARGE SCALE GENOMIC DNA]</scope>
    <source>
        <strain evidence="3 4">JCM 11117</strain>
    </source>
</reference>
<dbReference type="PANTHER" id="PTHR43615">
    <property type="entry name" value="PHOSPHOENOLPYRUVATE SYNTHASE-RELATED"/>
    <property type="match status" value="1"/>
</dbReference>
<evidence type="ECO:0000259" key="2">
    <source>
        <dbReference type="Pfam" id="PF01326"/>
    </source>
</evidence>
<organism evidence="3 4">
    <name type="scientific">Pseudonocardia zijingensis</name>
    <dbReference type="NCBI Taxonomy" id="153376"/>
    <lineage>
        <taxon>Bacteria</taxon>
        <taxon>Bacillati</taxon>
        <taxon>Actinomycetota</taxon>
        <taxon>Actinomycetes</taxon>
        <taxon>Pseudonocardiales</taxon>
        <taxon>Pseudonocardiaceae</taxon>
        <taxon>Pseudonocardia</taxon>
    </lineage>
</organism>
<dbReference type="InterPro" id="IPR051549">
    <property type="entry name" value="PEP_Utilizing_Enz"/>
</dbReference>
<name>A0ABN1P445_9PSEU</name>
<dbReference type="Pfam" id="PF00391">
    <property type="entry name" value="PEP-utilizers"/>
    <property type="match status" value="1"/>
</dbReference>
<sequence>MSELPVVTGLTDPEAVDPARTGGKGANLARLTRAGLPVPAGFVVGTSAYRRFVREHGLDVPIGQEMSRLDDDPASVEAASQRLRQAFESAALPEWLREAVEAAYHALGAGPVAARSSATAEDLPQASFAGQQETVLDVAGAAELGAAVRRCWSSLWTTRAIAYRRRHGIGHEQVAVAVVVQRMVPAEVAGVLFTADPVTGRRDHVVVEAAAGLGEAVVSGRVTPDRWVVDARTRSVLTRPDRESAGLPTDLLDRVVGLGVRAAEAFGSPQDVEWAVADGRCWLLQSRPITSLFPLPPAAEGAGLRVYLPVTLAAQGFAEPMTPAGNAFLRTLAGGWVGYWLTGSRRNEHQAAPPWLPTVLGRLFVDITPLLQRPRLADRVISGMRMKDPTTSTALREWLERNADRLARPVGHTAVRRLTRWAPEALSLLAGLVTAIAAPRHHRRRVLSRTDAGLARLEREAARRSTPLTQAEFVDRALPAATLDLITDQLPAVYAEILARAGAEWLVRRWLGSSAGPEPVRRWLPHDPTLAMGAELARLARAHAVAGTEPSATGPDVQEFLRAYGHRAPDREIDLGLPRLAEDPAYAVELIRGYRRAGAGGDALARFEAGAAAARVTADELVAAVRRTRGRPHAIVLRALLHRYRELGGLRERPKFDMVRAIALGRRTLRRVGAALVADGRLDDADDVFFVDPVDLRAVLAGEQRDLRALAGANRHEFEREVGRRAVPRLLVSDGETVYGPAATHTAQRPGVLVGTAVSPGVHEGVVRVLDSPVGAELQPGEVLVAASTDPGWTPLFLLAGALVMEVGGVVSHGAVVAREYGLPAVAAVAGATSRLRTGQRVRVDGGDGTVTLLDPAEPAAQAIPMTPTGAHS</sequence>
<proteinExistence type="predicted"/>
<feature type="domain" description="PEP-utilising enzyme mobile" evidence="1">
    <location>
        <begin position="779"/>
        <end position="849"/>
    </location>
</feature>
<evidence type="ECO:0000313" key="3">
    <source>
        <dbReference type="EMBL" id="GAA0922540.1"/>
    </source>
</evidence>
<evidence type="ECO:0000259" key="1">
    <source>
        <dbReference type="Pfam" id="PF00391"/>
    </source>
</evidence>
<dbReference type="InterPro" id="IPR008279">
    <property type="entry name" value="PEP-util_enz_mobile_dom"/>
</dbReference>
<dbReference type="InterPro" id="IPR036637">
    <property type="entry name" value="Phosphohistidine_dom_sf"/>
</dbReference>